<evidence type="ECO:0000313" key="3">
    <source>
        <dbReference type="WBParaSite" id="Pan_g20351.t1"/>
    </source>
</evidence>
<organism evidence="2 3">
    <name type="scientific">Panagrellus redivivus</name>
    <name type="common">Microworm</name>
    <dbReference type="NCBI Taxonomy" id="6233"/>
    <lineage>
        <taxon>Eukaryota</taxon>
        <taxon>Metazoa</taxon>
        <taxon>Ecdysozoa</taxon>
        <taxon>Nematoda</taxon>
        <taxon>Chromadorea</taxon>
        <taxon>Rhabditida</taxon>
        <taxon>Tylenchina</taxon>
        <taxon>Panagrolaimomorpha</taxon>
        <taxon>Panagrolaimoidea</taxon>
        <taxon>Panagrolaimidae</taxon>
        <taxon>Panagrellus</taxon>
    </lineage>
</organism>
<dbReference type="InterPro" id="IPR019421">
    <property type="entry name" value="7TM_GPCR_serpentine_rcpt_Srd"/>
</dbReference>
<keyword evidence="1" id="KW-0472">Membrane</keyword>
<reference evidence="2" key="1">
    <citation type="journal article" date="2013" name="Genetics">
        <title>The draft genome and transcriptome of Panagrellus redivivus are shaped by the harsh demands of a free-living lifestyle.</title>
        <authorList>
            <person name="Srinivasan J."/>
            <person name="Dillman A.R."/>
            <person name="Macchietto M.G."/>
            <person name="Heikkinen L."/>
            <person name="Lakso M."/>
            <person name="Fracchia K.M."/>
            <person name="Antoshechkin I."/>
            <person name="Mortazavi A."/>
            <person name="Wong G."/>
            <person name="Sternberg P.W."/>
        </authorList>
    </citation>
    <scope>NUCLEOTIDE SEQUENCE [LARGE SCALE GENOMIC DNA]</scope>
    <source>
        <strain evidence="2">MT8872</strain>
    </source>
</reference>
<feature type="transmembrane region" description="Helical" evidence="1">
    <location>
        <begin position="83"/>
        <end position="107"/>
    </location>
</feature>
<sequence>MMIVMSSFYQATRVGGFLTIVYLNLEVGVKYAAAASPTEVRLHKMLTKTAISNVISTLVCNRIPVILFYLISFLINIELLNLVTNFMSCLASCEFLIDILMTMYLILPYRRFVVNLLARQKSTVVVISSFLSTRSQ</sequence>
<dbReference type="Pfam" id="PF10317">
    <property type="entry name" value="7TM_GPCR_Srd"/>
    <property type="match status" value="1"/>
</dbReference>
<proteinExistence type="predicted"/>
<accession>A0A7E4VG17</accession>
<keyword evidence="1" id="KW-1133">Transmembrane helix</keyword>
<protein>
    <submittedName>
        <fullName evidence="3">G protein-coupled receptor</fullName>
    </submittedName>
</protein>
<reference evidence="3" key="2">
    <citation type="submission" date="2020-10" db="UniProtKB">
        <authorList>
            <consortium name="WormBaseParasite"/>
        </authorList>
    </citation>
    <scope>IDENTIFICATION</scope>
</reference>
<dbReference type="AlphaFoldDB" id="A0A7E4VG17"/>
<evidence type="ECO:0000256" key="1">
    <source>
        <dbReference type="SAM" id="Phobius"/>
    </source>
</evidence>
<name>A0A7E4VG17_PANRE</name>
<keyword evidence="1" id="KW-0812">Transmembrane</keyword>
<keyword evidence="2" id="KW-1185">Reference proteome</keyword>
<evidence type="ECO:0000313" key="2">
    <source>
        <dbReference type="Proteomes" id="UP000492821"/>
    </source>
</evidence>
<dbReference type="Proteomes" id="UP000492821">
    <property type="component" value="Unassembled WGS sequence"/>
</dbReference>
<dbReference type="WBParaSite" id="Pan_g20351.t1">
    <property type="protein sequence ID" value="Pan_g20351.t1"/>
    <property type="gene ID" value="Pan_g20351"/>
</dbReference>
<feature type="transmembrane region" description="Helical" evidence="1">
    <location>
        <begin position="50"/>
        <end position="71"/>
    </location>
</feature>